<reference evidence="1 2" key="1">
    <citation type="submission" date="2017-03" db="EMBL/GenBank/DDBJ databases">
        <authorList>
            <person name="Afonso C.L."/>
            <person name="Miller P.J."/>
            <person name="Scott M.A."/>
            <person name="Spackman E."/>
            <person name="Goraichik I."/>
            <person name="Dimitrov K.M."/>
            <person name="Suarez D.L."/>
            <person name="Swayne D.E."/>
        </authorList>
    </citation>
    <scope>NUCLEOTIDE SEQUENCE [LARGE SCALE GENOMIC DNA]</scope>
    <source>
        <strain evidence="1 2">CECT 7691</strain>
    </source>
</reference>
<dbReference type="Gene3D" id="3.40.190.10">
    <property type="entry name" value="Periplasmic binding protein-like II"/>
    <property type="match status" value="1"/>
</dbReference>
<dbReference type="InParanoid" id="A0A1Y5RFP9"/>
<proteinExistence type="predicted"/>
<dbReference type="EMBL" id="FWFR01000001">
    <property type="protein sequence ID" value="SLN15152.1"/>
    <property type="molecule type" value="Genomic_DNA"/>
</dbReference>
<dbReference type="RefSeq" id="WP_085881654.1">
    <property type="nucleotide sequence ID" value="NZ_FWFR01000001.1"/>
</dbReference>
<name>A0A1Y5RFP9_9PROT</name>
<keyword evidence="2" id="KW-1185">Reference proteome</keyword>
<organism evidence="1 2">
    <name type="scientific">Oceanibacterium hippocampi</name>
    <dbReference type="NCBI Taxonomy" id="745714"/>
    <lineage>
        <taxon>Bacteria</taxon>
        <taxon>Pseudomonadati</taxon>
        <taxon>Pseudomonadota</taxon>
        <taxon>Alphaproteobacteria</taxon>
        <taxon>Sneathiellales</taxon>
        <taxon>Sneathiellaceae</taxon>
        <taxon>Oceanibacterium</taxon>
    </lineage>
</organism>
<dbReference type="OrthoDB" id="7353682at2"/>
<dbReference type="PANTHER" id="PTHR35841:SF1">
    <property type="entry name" value="PHOSPHONATES-BINDING PERIPLASMIC PROTEIN"/>
    <property type="match status" value="1"/>
</dbReference>
<protein>
    <submittedName>
        <fullName evidence="1">ABC transporter, phosphonate, periplasmic substrate-binding protein</fullName>
    </submittedName>
</protein>
<dbReference type="Pfam" id="PF12974">
    <property type="entry name" value="Phosphonate-bd"/>
    <property type="match status" value="1"/>
</dbReference>
<evidence type="ECO:0000313" key="2">
    <source>
        <dbReference type="Proteomes" id="UP000193200"/>
    </source>
</evidence>
<sequence>MSELIAALPMYDFEEVRSATDALWSAIAGRLREAGLGNVPTSLVRDVAPPAVWRSPDLLLAQTCGYPLMNGIAGDAIPLARPVYQAPGCEDAGRHCSFLVVRADANGHVLADFRGRVAALNGHDSNTGMNLFRHAVAPHARDGRFFGGLVMTGAHVESLAAVATGRADIAAVDCVSFALLARYRPRAVVGIRVLGRTASGPTLPIITARQRSPAERRTIRRILGSIGVDPALAPVRAALLLEGFVPCDKRTYRRIDGLARQAAAGGYPRLA</sequence>
<dbReference type="AlphaFoldDB" id="A0A1Y5RFP9"/>
<evidence type="ECO:0000313" key="1">
    <source>
        <dbReference type="EMBL" id="SLN15152.1"/>
    </source>
</evidence>
<dbReference type="Proteomes" id="UP000193200">
    <property type="component" value="Unassembled WGS sequence"/>
</dbReference>
<accession>A0A1Y5RFP9</accession>
<gene>
    <name evidence="1" type="ORF">OCH7691_00299</name>
</gene>
<dbReference type="PANTHER" id="PTHR35841">
    <property type="entry name" value="PHOSPHONATES-BINDING PERIPLASMIC PROTEIN"/>
    <property type="match status" value="1"/>
</dbReference>
<dbReference type="SUPFAM" id="SSF53850">
    <property type="entry name" value="Periplasmic binding protein-like II"/>
    <property type="match status" value="1"/>
</dbReference>